<dbReference type="GeneID" id="43596890"/>
<dbReference type="AlphaFoldDB" id="A0A370TVZ5"/>
<name>A0A370TVZ5_9HELO</name>
<dbReference type="EMBL" id="NPIC01000002">
    <property type="protein sequence ID" value="RDL39701.1"/>
    <property type="molecule type" value="Genomic_DNA"/>
</dbReference>
<feature type="coiled-coil region" evidence="1">
    <location>
        <begin position="99"/>
        <end position="126"/>
    </location>
</feature>
<dbReference type="OrthoDB" id="202825at2759"/>
<gene>
    <name evidence="2" type="ORF">BP5553_04041</name>
</gene>
<dbReference type="Proteomes" id="UP000254866">
    <property type="component" value="Unassembled WGS sequence"/>
</dbReference>
<evidence type="ECO:0000313" key="3">
    <source>
        <dbReference type="Proteomes" id="UP000254866"/>
    </source>
</evidence>
<dbReference type="RefSeq" id="XP_031872357.1">
    <property type="nucleotide sequence ID" value="XM_032012664.1"/>
</dbReference>
<organism evidence="2 3">
    <name type="scientific">Venustampulla echinocandica</name>
    <dbReference type="NCBI Taxonomy" id="2656787"/>
    <lineage>
        <taxon>Eukaryota</taxon>
        <taxon>Fungi</taxon>
        <taxon>Dikarya</taxon>
        <taxon>Ascomycota</taxon>
        <taxon>Pezizomycotina</taxon>
        <taxon>Leotiomycetes</taxon>
        <taxon>Helotiales</taxon>
        <taxon>Pleuroascaceae</taxon>
        <taxon>Venustampulla</taxon>
    </lineage>
</organism>
<keyword evidence="1" id="KW-0175">Coiled coil</keyword>
<reference evidence="2 3" key="1">
    <citation type="journal article" date="2018" name="IMA Fungus">
        <title>IMA Genome-F 9: Draft genome sequence of Annulohypoxylon stygium, Aspergillus mulundensis, Berkeleyomyces basicola (syn. Thielaviopsis basicola), Ceratocystis smalleyi, two Cercospora beticola strains, Coleophoma cylindrospora, Fusarium fracticaudum, Phialophora cf. hyalina, and Morchella septimelata.</title>
        <authorList>
            <person name="Wingfield B.D."/>
            <person name="Bills G.F."/>
            <person name="Dong Y."/>
            <person name="Huang W."/>
            <person name="Nel W.J."/>
            <person name="Swalarsk-Parry B.S."/>
            <person name="Vaghefi N."/>
            <person name="Wilken P.M."/>
            <person name="An Z."/>
            <person name="de Beer Z.W."/>
            <person name="De Vos L."/>
            <person name="Chen L."/>
            <person name="Duong T.A."/>
            <person name="Gao Y."/>
            <person name="Hammerbacher A."/>
            <person name="Kikkert J.R."/>
            <person name="Li Y."/>
            <person name="Li H."/>
            <person name="Li K."/>
            <person name="Li Q."/>
            <person name="Liu X."/>
            <person name="Ma X."/>
            <person name="Naidoo K."/>
            <person name="Pethybridge S.J."/>
            <person name="Sun J."/>
            <person name="Steenkamp E.T."/>
            <person name="van der Nest M.A."/>
            <person name="van Wyk S."/>
            <person name="Wingfield M.J."/>
            <person name="Xiong C."/>
            <person name="Yue Q."/>
            <person name="Zhang X."/>
        </authorList>
    </citation>
    <scope>NUCLEOTIDE SEQUENCE [LARGE SCALE GENOMIC DNA]</scope>
    <source>
        <strain evidence="2 3">BP 5553</strain>
    </source>
</reference>
<evidence type="ECO:0000256" key="1">
    <source>
        <dbReference type="SAM" id="Coils"/>
    </source>
</evidence>
<comment type="caution">
    <text evidence="2">The sequence shown here is derived from an EMBL/GenBank/DDBJ whole genome shotgun (WGS) entry which is preliminary data.</text>
</comment>
<evidence type="ECO:0000313" key="2">
    <source>
        <dbReference type="EMBL" id="RDL39701.1"/>
    </source>
</evidence>
<proteinExistence type="predicted"/>
<accession>A0A370TVZ5</accession>
<keyword evidence="3" id="KW-1185">Reference proteome</keyword>
<protein>
    <submittedName>
        <fullName evidence="2">Uncharacterized protein</fullName>
    </submittedName>
</protein>
<sequence>MATHGESSSTGPSLSTTSAASHITTVTILTPEQAPTSSILCHFSRSQVALAFAIERSRPEGVSTIEYCQRLRKRINTGRNISNKEHRYVDSSDFWKDEYNTIYLEKKNLEDKVHRLEEELRLRRETTIQENSLDSQARSSIVRQLVAQSSTSTSDASKKRQLPHDLEILPRAPSNVDTMETSPADNNLLRMSSYALRISRERSNLEKIAQNLDPSNLQVAIAHSREFLLLVDTAITECCIPLQYLKTNTKDAHTLHILQQLMQQVSLAVQISFDFLNVLCRTIAGREKRNHVVYRIAVFFDKALGLLQQLSNMQAAYENKRGSHISLREPCLEEGVEYAVNKYLAGALSSTISNLKWEVGKPGHRPVLEGILYAVLKQTGRLVSEAIFQEHVGSSKNPGNITEMSVGSDSNTASLESRYIVQILYVALGGSARKGLVAEVLASENSPRTQRQHNTSSLLFRETNRIQNMLVKSAIGGDEFESLKFPASPIENIDIPIIPNTDIVPYGPVWFIERVWTMVGWDMAV</sequence>